<dbReference type="Proteomes" id="UP000470213">
    <property type="component" value="Unassembled WGS sequence"/>
</dbReference>
<evidence type="ECO:0000256" key="1">
    <source>
        <dbReference type="ARBA" id="ARBA00022630"/>
    </source>
</evidence>
<dbReference type="InterPro" id="IPR006094">
    <property type="entry name" value="Oxid_FAD_bind_N"/>
</dbReference>
<dbReference type="GO" id="GO:0071949">
    <property type="term" value="F:FAD binding"/>
    <property type="evidence" value="ECO:0007669"/>
    <property type="project" value="InterPro"/>
</dbReference>
<dbReference type="Gene3D" id="3.30.465.10">
    <property type="match status" value="1"/>
</dbReference>
<protein>
    <submittedName>
        <fullName evidence="4">FAD-binding protein</fullName>
    </submittedName>
</protein>
<dbReference type="InterPro" id="IPR016167">
    <property type="entry name" value="FAD-bd_PCMH_sub1"/>
</dbReference>
<dbReference type="AlphaFoldDB" id="A0A7X5LL87"/>
<dbReference type="GO" id="GO:0004458">
    <property type="term" value="F:D-lactate dehydrogenase (cytochrome) activity"/>
    <property type="evidence" value="ECO:0007669"/>
    <property type="project" value="TreeGrafter"/>
</dbReference>
<keyword evidence="1" id="KW-0285">Flavoprotein</keyword>
<dbReference type="InterPro" id="IPR016170">
    <property type="entry name" value="Cytok_DH_C_sf"/>
</dbReference>
<organism evidence="4 5">
    <name type="scientific">Alteromonas profundi</name>
    <dbReference type="NCBI Taxonomy" id="2696062"/>
    <lineage>
        <taxon>Bacteria</taxon>
        <taxon>Pseudomonadati</taxon>
        <taxon>Pseudomonadota</taxon>
        <taxon>Gammaproteobacteria</taxon>
        <taxon>Alteromonadales</taxon>
        <taxon>Alteromonadaceae</taxon>
        <taxon>Alteromonas/Salinimonas group</taxon>
        <taxon>Alteromonas</taxon>
    </lineage>
</organism>
<dbReference type="PANTHER" id="PTHR11748">
    <property type="entry name" value="D-LACTATE DEHYDROGENASE"/>
    <property type="match status" value="1"/>
</dbReference>
<keyword evidence="2" id="KW-0274">FAD</keyword>
<dbReference type="InterPro" id="IPR016164">
    <property type="entry name" value="FAD-linked_Oxase-like_C"/>
</dbReference>
<dbReference type="SUPFAM" id="SSF55103">
    <property type="entry name" value="FAD-linked oxidases, C-terminal domain"/>
    <property type="match status" value="1"/>
</dbReference>
<gene>
    <name evidence="4" type="ORF">GTH32_09540</name>
</gene>
<dbReference type="PANTHER" id="PTHR11748:SF114">
    <property type="entry name" value="ARYL-ALCOHOL OXIDASE VANILLYL-ALCOHOL OXIDASE (AFU_ORTHOLOGUE AFUA_3G09500)-RELATED"/>
    <property type="match status" value="1"/>
</dbReference>
<proteinExistence type="predicted"/>
<evidence type="ECO:0000259" key="3">
    <source>
        <dbReference type="PROSITE" id="PS51387"/>
    </source>
</evidence>
<dbReference type="SUPFAM" id="SSF56176">
    <property type="entry name" value="FAD-binding/transporter-associated domain-like"/>
    <property type="match status" value="1"/>
</dbReference>
<dbReference type="InterPro" id="IPR016169">
    <property type="entry name" value="FAD-bd_PCMH_sub2"/>
</dbReference>
<feature type="domain" description="FAD-binding PCMH-type" evidence="3">
    <location>
        <begin position="31"/>
        <end position="229"/>
    </location>
</feature>
<dbReference type="GO" id="GO:0008720">
    <property type="term" value="F:D-lactate dehydrogenase (NAD+) activity"/>
    <property type="evidence" value="ECO:0007669"/>
    <property type="project" value="TreeGrafter"/>
</dbReference>
<comment type="caution">
    <text evidence="4">The sequence shown here is derived from an EMBL/GenBank/DDBJ whole genome shotgun (WGS) entry which is preliminary data.</text>
</comment>
<accession>A0A7X5LL87</accession>
<dbReference type="InterPro" id="IPR036318">
    <property type="entry name" value="FAD-bd_PCMH-like_sf"/>
</dbReference>
<evidence type="ECO:0000313" key="5">
    <source>
        <dbReference type="Proteomes" id="UP000470213"/>
    </source>
</evidence>
<keyword evidence="5" id="KW-1185">Reference proteome</keyword>
<reference evidence="4 5" key="1">
    <citation type="submission" date="2020-01" db="EMBL/GenBank/DDBJ databases">
        <authorList>
            <person name="Chen J."/>
            <person name="Zhu S."/>
            <person name="Yang J."/>
        </authorList>
    </citation>
    <scope>NUCLEOTIDE SEQUENCE [LARGE SCALE GENOMIC DNA]</scope>
    <source>
        <strain evidence="4 5">345S023</strain>
    </source>
</reference>
<sequence>MKRIPEIIAERLGDSADVIENVADSSGTEGYSQSVACIVKAKNKDAVSALVSLANELAGCTANAFSIHPISSGQNWGYGSATPNKSDKAIVLLSLIQLNKITYLDPDSGLCTLEPGVTQQQLYDYLNENHLPFMVPVTGAGPTCSILSNALERGYGITPIADHFSAITQMEGVLPTGDYYTSSLAAMDQSQNKFVDKAFKWKQGPYLDGIFTQSGNMIVTQATLCLARQPEGFDSFYLRFYGDTGFRRAHACIQKLFRQLGGVVGGINLMDKTRMMAMLADNPQGKGVHKVMTDQQKAALSSAHDIPDWTVVGTLYGSKSIVKAAAKEVKVLTNGLADKCLRSHSTKVSLARRVCKVAPKRAFLQLKQQLDSLSAATDIMRGKPSEVALSLSYWRNPHTAADASAHLNPARDRCGLLWYAPLIPANLSAMEAFVEMVRDITPRYNIEPLITFTHTSAHNIDSTVPILFDLSNPTAVDDAHNCLAALFEQGIKRGYVPYRLNIRQQEALDKNAVCWQTAGKIAHALDPNGVLSPHRYNPSRVANTRG</sequence>
<evidence type="ECO:0000313" key="4">
    <source>
        <dbReference type="EMBL" id="NDV91422.1"/>
    </source>
</evidence>
<dbReference type="Pfam" id="PF01565">
    <property type="entry name" value="FAD_binding_4"/>
    <property type="match status" value="1"/>
</dbReference>
<dbReference type="GO" id="GO:1903457">
    <property type="term" value="P:lactate catabolic process"/>
    <property type="evidence" value="ECO:0007669"/>
    <property type="project" value="TreeGrafter"/>
</dbReference>
<evidence type="ECO:0000256" key="2">
    <source>
        <dbReference type="ARBA" id="ARBA00022827"/>
    </source>
</evidence>
<dbReference type="EMBL" id="JAAAWN010000010">
    <property type="protein sequence ID" value="NDV91422.1"/>
    <property type="molecule type" value="Genomic_DNA"/>
</dbReference>
<dbReference type="Gene3D" id="3.40.462.10">
    <property type="entry name" value="FAD-linked oxidases, C-terminal domain"/>
    <property type="match status" value="1"/>
</dbReference>
<name>A0A7X5LL87_9ALTE</name>
<dbReference type="Gene3D" id="3.30.43.10">
    <property type="entry name" value="Uridine Diphospho-n-acetylenolpyruvylglucosamine Reductase, domain 2"/>
    <property type="match status" value="1"/>
</dbReference>
<dbReference type="PROSITE" id="PS51387">
    <property type="entry name" value="FAD_PCMH"/>
    <property type="match status" value="1"/>
</dbReference>
<dbReference type="InterPro" id="IPR016166">
    <property type="entry name" value="FAD-bd_PCMH"/>
</dbReference>